<dbReference type="InterPro" id="IPR008920">
    <property type="entry name" value="TF_FadR/GntR_C"/>
</dbReference>
<evidence type="ECO:0000256" key="1">
    <source>
        <dbReference type="ARBA" id="ARBA00023015"/>
    </source>
</evidence>
<keyword evidence="6" id="KW-1185">Reference proteome</keyword>
<reference evidence="5 6" key="1">
    <citation type="submission" date="2020-12" db="EMBL/GenBank/DDBJ databases">
        <title>Microbacterium sp. HY060.</title>
        <authorList>
            <person name="Zhou J."/>
        </authorList>
    </citation>
    <scope>NUCLEOTIDE SEQUENCE [LARGE SCALE GENOMIC DNA]</scope>
    <source>
        <strain evidence="5 6">HY60</strain>
    </source>
</reference>
<accession>A0ABX6YIY4</accession>
<evidence type="ECO:0000313" key="5">
    <source>
        <dbReference type="EMBL" id="QPZ38784.1"/>
    </source>
</evidence>
<dbReference type="PANTHER" id="PTHR43537">
    <property type="entry name" value="TRANSCRIPTIONAL REGULATOR, GNTR FAMILY"/>
    <property type="match status" value="1"/>
</dbReference>
<dbReference type="PANTHER" id="PTHR43537:SF24">
    <property type="entry name" value="GLUCONATE OPERON TRANSCRIPTIONAL REPRESSOR"/>
    <property type="match status" value="1"/>
</dbReference>
<keyword evidence="1" id="KW-0805">Transcription regulation</keyword>
<evidence type="ECO:0000256" key="3">
    <source>
        <dbReference type="ARBA" id="ARBA00023163"/>
    </source>
</evidence>
<dbReference type="PROSITE" id="PS50949">
    <property type="entry name" value="HTH_GNTR"/>
    <property type="match status" value="1"/>
</dbReference>
<dbReference type="Gene3D" id="1.10.10.10">
    <property type="entry name" value="Winged helix-like DNA-binding domain superfamily/Winged helix DNA-binding domain"/>
    <property type="match status" value="1"/>
</dbReference>
<dbReference type="InterPro" id="IPR036390">
    <property type="entry name" value="WH_DNA-bd_sf"/>
</dbReference>
<gene>
    <name evidence="5" type="ORF">HCR76_01345</name>
</gene>
<name>A0ABX6YIY4_9MICO</name>
<feature type="domain" description="HTH gntR-type" evidence="4">
    <location>
        <begin position="1"/>
        <end position="68"/>
    </location>
</feature>
<dbReference type="SUPFAM" id="SSF48008">
    <property type="entry name" value="GntR ligand-binding domain-like"/>
    <property type="match status" value="1"/>
</dbReference>
<dbReference type="SUPFAM" id="SSF46785">
    <property type="entry name" value="Winged helix' DNA-binding domain"/>
    <property type="match status" value="1"/>
</dbReference>
<evidence type="ECO:0000256" key="2">
    <source>
        <dbReference type="ARBA" id="ARBA00023125"/>
    </source>
</evidence>
<protein>
    <submittedName>
        <fullName evidence="5">GntR family transcriptional regulator</fullName>
    </submittedName>
</protein>
<dbReference type="EMBL" id="CP061169">
    <property type="protein sequence ID" value="QPZ38784.1"/>
    <property type="molecule type" value="Genomic_DNA"/>
</dbReference>
<evidence type="ECO:0000313" key="6">
    <source>
        <dbReference type="Proteomes" id="UP000662814"/>
    </source>
</evidence>
<dbReference type="Proteomes" id="UP000662814">
    <property type="component" value="Chromosome"/>
</dbReference>
<dbReference type="Gene3D" id="1.20.120.530">
    <property type="entry name" value="GntR ligand-binding domain-like"/>
    <property type="match status" value="1"/>
</dbReference>
<dbReference type="Pfam" id="PF07729">
    <property type="entry name" value="FCD"/>
    <property type="match status" value="1"/>
</dbReference>
<evidence type="ECO:0000259" key="4">
    <source>
        <dbReference type="PROSITE" id="PS50949"/>
    </source>
</evidence>
<dbReference type="Pfam" id="PF00392">
    <property type="entry name" value="GntR"/>
    <property type="match status" value="1"/>
</dbReference>
<keyword evidence="3" id="KW-0804">Transcription</keyword>
<keyword evidence="2" id="KW-0238">DNA-binding</keyword>
<sequence length="218" mass="23764">MRASDTVYRALREEILDGTIPPGTTLTEVEQSTRLGYSRTPVREALGRLTADGLVAAASARALVVTDVADDDITALYELREALEVTAAQLAAARRDVREFADLHEQFTHAAELVDGGEHELQRYYDLVTELDAAIDIAVGNSYLEQALRSVRLHSARVRRSARRNPERLRQAASEHLLICQAIRDGDAALAGHATHVHLRLSRANALAAPPNAVQTAS</sequence>
<organism evidence="5 6">
    <name type="scientific">Paramicrobacterium chengjingii</name>
    <dbReference type="NCBI Taxonomy" id="2769067"/>
    <lineage>
        <taxon>Bacteria</taxon>
        <taxon>Bacillati</taxon>
        <taxon>Actinomycetota</taxon>
        <taxon>Actinomycetes</taxon>
        <taxon>Micrococcales</taxon>
        <taxon>Microbacteriaceae</taxon>
        <taxon>Paramicrobacterium</taxon>
    </lineage>
</organism>
<dbReference type="SMART" id="SM00345">
    <property type="entry name" value="HTH_GNTR"/>
    <property type="match status" value="1"/>
</dbReference>
<dbReference type="InterPro" id="IPR011711">
    <property type="entry name" value="GntR_C"/>
</dbReference>
<proteinExistence type="predicted"/>
<dbReference type="InterPro" id="IPR000524">
    <property type="entry name" value="Tscrpt_reg_HTH_GntR"/>
</dbReference>
<dbReference type="SMART" id="SM00895">
    <property type="entry name" value="FCD"/>
    <property type="match status" value="1"/>
</dbReference>
<dbReference type="RefSeq" id="WP_166985544.1">
    <property type="nucleotide sequence ID" value="NZ_CP061169.1"/>
</dbReference>
<dbReference type="InterPro" id="IPR036388">
    <property type="entry name" value="WH-like_DNA-bd_sf"/>
</dbReference>